<reference evidence="2" key="1">
    <citation type="submission" date="2019-07" db="EMBL/GenBank/DDBJ databases">
        <title>Genomic Encyclopedia of Type Strains, Phase IV (KMG-IV): sequencing the most valuable type-strain genomes for metagenomic binning, comparative biology and taxonomic classification.</title>
        <authorList>
            <person name="Goeker M."/>
        </authorList>
    </citation>
    <scope>NUCLEOTIDE SEQUENCE</scope>
    <source>
        <strain evidence="2">DSM 44596</strain>
    </source>
</reference>
<proteinExistence type="predicted"/>
<evidence type="ECO:0000313" key="2">
    <source>
        <dbReference type="EMBL" id="TYQ03701.1"/>
    </source>
</evidence>
<dbReference type="InterPro" id="IPR039537">
    <property type="entry name" value="Retrotran_Ty1/copia-like"/>
</dbReference>
<feature type="domain" description="Integrase catalytic" evidence="1">
    <location>
        <begin position="13"/>
        <end position="196"/>
    </location>
</feature>
<dbReference type="EMBL" id="VNIQ01000004">
    <property type="protein sequence ID" value="TYQ03701.1"/>
    <property type="molecule type" value="Genomic_DNA"/>
</dbReference>
<dbReference type="PANTHER" id="PTHR42648:SF15">
    <property type="entry name" value="BLL8290 PROTEIN"/>
    <property type="match status" value="1"/>
</dbReference>
<dbReference type="GO" id="GO:0003676">
    <property type="term" value="F:nucleic acid binding"/>
    <property type="evidence" value="ECO:0007669"/>
    <property type="project" value="InterPro"/>
</dbReference>
<dbReference type="InterPro" id="IPR001584">
    <property type="entry name" value="Integrase_cat-core"/>
</dbReference>
<dbReference type="PROSITE" id="PS50994">
    <property type="entry name" value="INTEGRASE"/>
    <property type="match status" value="1"/>
</dbReference>
<comment type="caution">
    <text evidence="2">The sequence shown here is derived from an EMBL/GenBank/DDBJ whole genome shotgun (WGS) entry which is preliminary data.</text>
</comment>
<gene>
    <name evidence="2" type="ORF">FNL38_10466</name>
</gene>
<dbReference type="SUPFAM" id="SSF53098">
    <property type="entry name" value="Ribonuclease H-like"/>
    <property type="match status" value="1"/>
</dbReference>
<sequence length="196" mass="22497">MIRSSKTTAVRYERQRPGELVHMDVKKLGRIPDGGGWRARGREHRERDYSTKVGFDYVHSLVDDHSTLAYSEVLPDEKGATCAGFLIRAIDYFAGNGITRIERLMTDNVWAYRSSLRAVCAEHGIHQKFIKPHCPWQNGKVERLNRTLQAEWAYRQVFTSNAERTAALAPWIEYYNIRRRHSALGGLPPISRLSPT</sequence>
<name>A0A652YNK7_NOCGL</name>
<dbReference type="AlphaFoldDB" id="A0A652YNK7"/>
<evidence type="ECO:0000259" key="1">
    <source>
        <dbReference type="PROSITE" id="PS50994"/>
    </source>
</evidence>
<dbReference type="InterPro" id="IPR036397">
    <property type="entry name" value="RNaseH_sf"/>
</dbReference>
<organism evidence="2">
    <name type="scientific">Nocardia globerula</name>
    <dbReference type="NCBI Taxonomy" id="1818"/>
    <lineage>
        <taxon>Bacteria</taxon>
        <taxon>Bacillati</taxon>
        <taxon>Actinomycetota</taxon>
        <taxon>Actinomycetes</taxon>
        <taxon>Mycobacteriales</taxon>
        <taxon>Nocardiaceae</taxon>
        <taxon>Nocardia</taxon>
    </lineage>
</organism>
<protein>
    <submittedName>
        <fullName evidence="2">Integrase-like protein</fullName>
    </submittedName>
</protein>
<dbReference type="Pfam" id="PF13683">
    <property type="entry name" value="rve_3"/>
    <property type="match status" value="1"/>
</dbReference>
<dbReference type="InterPro" id="IPR012337">
    <property type="entry name" value="RNaseH-like_sf"/>
</dbReference>
<dbReference type="Gene3D" id="3.30.420.10">
    <property type="entry name" value="Ribonuclease H-like superfamily/Ribonuclease H"/>
    <property type="match status" value="1"/>
</dbReference>
<accession>A0A652YNK7</accession>
<dbReference type="GO" id="GO:0015074">
    <property type="term" value="P:DNA integration"/>
    <property type="evidence" value="ECO:0007669"/>
    <property type="project" value="InterPro"/>
</dbReference>
<dbReference type="PANTHER" id="PTHR42648">
    <property type="entry name" value="TRANSPOSASE, PUTATIVE-RELATED"/>
    <property type="match status" value="1"/>
</dbReference>